<evidence type="ECO:0000256" key="6">
    <source>
        <dbReference type="ARBA" id="ARBA00022840"/>
    </source>
</evidence>
<dbReference type="SMART" id="SM01331">
    <property type="entry name" value="DUF3635"/>
    <property type="match status" value="1"/>
</dbReference>
<keyword evidence="6" id="KW-0067">ATP-binding</keyword>
<evidence type="ECO:0000256" key="2">
    <source>
        <dbReference type="ARBA" id="ARBA00022527"/>
    </source>
</evidence>
<feature type="region of interest" description="Disordered" evidence="9">
    <location>
        <begin position="1"/>
        <end position="107"/>
    </location>
</feature>
<organism evidence="11 12">
    <name type="scientific">Cytospora chrysosperma</name>
    <name type="common">Cytospora canker fungus</name>
    <name type="synonym">Sphaeria chrysosperma</name>
    <dbReference type="NCBI Taxonomy" id="252740"/>
    <lineage>
        <taxon>Eukaryota</taxon>
        <taxon>Fungi</taxon>
        <taxon>Dikarya</taxon>
        <taxon>Ascomycota</taxon>
        <taxon>Pezizomycotina</taxon>
        <taxon>Sordariomycetes</taxon>
        <taxon>Sordariomycetidae</taxon>
        <taxon>Diaporthales</taxon>
        <taxon>Cytosporaceae</taxon>
        <taxon>Cytospora</taxon>
    </lineage>
</organism>
<dbReference type="EMBL" id="LJZO01000069">
    <property type="protein sequence ID" value="ROV88261.1"/>
    <property type="molecule type" value="Genomic_DNA"/>
</dbReference>
<dbReference type="InterPro" id="IPR024604">
    <property type="entry name" value="GSG2_C"/>
</dbReference>
<evidence type="ECO:0000256" key="7">
    <source>
        <dbReference type="ARBA" id="ARBA00047899"/>
    </source>
</evidence>
<dbReference type="Proteomes" id="UP000284375">
    <property type="component" value="Unassembled WGS sequence"/>
</dbReference>
<gene>
    <name evidence="11" type="ORF">VSDG_09020</name>
</gene>
<feature type="compositionally biased region" description="Basic and acidic residues" evidence="9">
    <location>
        <begin position="41"/>
        <end position="61"/>
    </location>
</feature>
<evidence type="ECO:0000259" key="10">
    <source>
        <dbReference type="PROSITE" id="PS50011"/>
    </source>
</evidence>
<dbReference type="EC" id="2.7.11.1" evidence="1"/>
<evidence type="ECO:0000313" key="12">
    <source>
        <dbReference type="Proteomes" id="UP000284375"/>
    </source>
</evidence>
<dbReference type="Pfam" id="PF12330">
    <property type="entry name" value="Haspin_kinase"/>
    <property type="match status" value="2"/>
</dbReference>
<evidence type="ECO:0000256" key="9">
    <source>
        <dbReference type="SAM" id="MobiDB-lite"/>
    </source>
</evidence>
<dbReference type="GO" id="GO:0000278">
    <property type="term" value="P:mitotic cell cycle"/>
    <property type="evidence" value="ECO:0007669"/>
    <property type="project" value="TreeGrafter"/>
</dbReference>
<dbReference type="GO" id="GO:0005524">
    <property type="term" value="F:ATP binding"/>
    <property type="evidence" value="ECO:0007669"/>
    <property type="project" value="UniProtKB-KW"/>
</dbReference>
<dbReference type="PANTHER" id="PTHR24419">
    <property type="entry name" value="INTERLEUKIN-1 RECEPTOR-ASSOCIATED KINASE"/>
    <property type="match status" value="1"/>
</dbReference>
<dbReference type="InterPro" id="IPR011009">
    <property type="entry name" value="Kinase-like_dom_sf"/>
</dbReference>
<dbReference type="Gene3D" id="3.30.200.20">
    <property type="entry name" value="Phosphorylase Kinase, domain 1"/>
    <property type="match status" value="1"/>
</dbReference>
<proteinExistence type="predicted"/>
<dbReference type="AlphaFoldDB" id="A0A423VBL6"/>
<reference evidence="11 12" key="1">
    <citation type="submission" date="2015-09" db="EMBL/GenBank/DDBJ databases">
        <title>Host preference determinants of Valsa canker pathogens revealed by comparative genomics.</title>
        <authorList>
            <person name="Yin Z."/>
            <person name="Huang L."/>
        </authorList>
    </citation>
    <scope>NUCLEOTIDE SEQUENCE [LARGE SCALE GENOMIC DNA]</scope>
    <source>
        <strain evidence="11 12">YSFL</strain>
    </source>
</reference>
<comment type="catalytic activity">
    <reaction evidence="7">
        <text>L-threonyl-[protein] + ATP = O-phospho-L-threonyl-[protein] + ADP + H(+)</text>
        <dbReference type="Rhea" id="RHEA:46608"/>
        <dbReference type="Rhea" id="RHEA-COMP:11060"/>
        <dbReference type="Rhea" id="RHEA-COMP:11605"/>
        <dbReference type="ChEBI" id="CHEBI:15378"/>
        <dbReference type="ChEBI" id="CHEBI:30013"/>
        <dbReference type="ChEBI" id="CHEBI:30616"/>
        <dbReference type="ChEBI" id="CHEBI:61977"/>
        <dbReference type="ChEBI" id="CHEBI:456216"/>
        <dbReference type="EC" id="2.7.11.1"/>
    </reaction>
</comment>
<evidence type="ECO:0000256" key="1">
    <source>
        <dbReference type="ARBA" id="ARBA00012513"/>
    </source>
</evidence>
<dbReference type="GO" id="GO:0005634">
    <property type="term" value="C:nucleus"/>
    <property type="evidence" value="ECO:0007669"/>
    <property type="project" value="TreeGrafter"/>
</dbReference>
<feature type="compositionally biased region" description="Basic and acidic residues" evidence="9">
    <location>
        <begin position="88"/>
        <end position="100"/>
    </location>
</feature>
<dbReference type="GO" id="GO:0035556">
    <property type="term" value="P:intracellular signal transduction"/>
    <property type="evidence" value="ECO:0007669"/>
    <property type="project" value="TreeGrafter"/>
</dbReference>
<dbReference type="PANTHER" id="PTHR24419:SF18">
    <property type="entry name" value="SERINE_THREONINE-PROTEIN KINASE HASPIN"/>
    <property type="match status" value="1"/>
</dbReference>
<dbReference type="GO" id="GO:0072354">
    <property type="term" value="F:histone H3T3 kinase activity"/>
    <property type="evidence" value="ECO:0007669"/>
    <property type="project" value="TreeGrafter"/>
</dbReference>
<keyword evidence="2" id="KW-0723">Serine/threonine-protein kinase</keyword>
<evidence type="ECO:0000313" key="11">
    <source>
        <dbReference type="EMBL" id="ROV88261.1"/>
    </source>
</evidence>
<accession>A0A423VBL6</accession>
<keyword evidence="12" id="KW-1185">Reference proteome</keyword>
<sequence length="545" mass="62017">MSQKGAVRTYGRKARKPLAEKKPLAELDTNLSIGTAATKGKNTEEPVIKLATRLKEVTLQDKKKKKKPSPKQKAVLPTPEPTPVPPETPKRPERSQDRVTDVPAGGSDEDVRILTWEDVCPIGDRIEKIAEASYSEVYRITNERGTSIIKVIRLESPIRPQTKSQQNSGLVDEEPHCENDLAGELQISELLADIPGFVIYKEKYTVQGKTTPALLETHQTFHRKVKRKDPDRLQFYPSPSRYLKDTRFLVVELGDAGTALEDLEILTTDQIWDVFLHVAVALARAENLAKFEVRSLAYFNYWAWAGAYAKSSGQHRDLHEGNVCVREVVPAKPKTDKTPCRFGYSGLDVTILDYGLSRAEDTAQINATPIAHDLEKDLSLFTSTHAKQCKVYRQMRSYLLKGDRIWLPPKNHNKPYEEGVNGPVSWRQHHAYTNVLWLAYLYEYLVRNYQGGKKELSVFRRETRELWAHVNPEAPPEILSFSSAEDIVEFAVEAGWVMEEQLVGALHGDGYSHLDDESIIEIRSDRKDEMQLRRTPRRRVQPLED</sequence>
<feature type="compositionally biased region" description="Pro residues" evidence="9">
    <location>
        <begin position="78"/>
        <end position="87"/>
    </location>
</feature>
<protein>
    <recommendedName>
        <fullName evidence="1">non-specific serine/threonine protein kinase</fullName>
        <ecNumber evidence="1">2.7.11.1</ecNumber>
    </recommendedName>
</protein>
<dbReference type="GO" id="GO:0005737">
    <property type="term" value="C:cytoplasm"/>
    <property type="evidence" value="ECO:0007669"/>
    <property type="project" value="TreeGrafter"/>
</dbReference>
<dbReference type="STRING" id="252740.A0A423VBL6"/>
<keyword evidence="5" id="KW-0418">Kinase</keyword>
<evidence type="ECO:0000256" key="4">
    <source>
        <dbReference type="ARBA" id="ARBA00022741"/>
    </source>
</evidence>
<keyword evidence="4" id="KW-0547">Nucleotide-binding</keyword>
<comment type="caution">
    <text evidence="11">The sequence shown here is derived from an EMBL/GenBank/DDBJ whole genome shotgun (WGS) entry which is preliminary data.</text>
</comment>
<evidence type="ECO:0000256" key="3">
    <source>
        <dbReference type="ARBA" id="ARBA00022679"/>
    </source>
</evidence>
<dbReference type="PROSITE" id="PS50011">
    <property type="entry name" value="PROTEIN_KINASE_DOM"/>
    <property type="match status" value="1"/>
</dbReference>
<evidence type="ECO:0000256" key="5">
    <source>
        <dbReference type="ARBA" id="ARBA00022777"/>
    </source>
</evidence>
<evidence type="ECO:0000256" key="8">
    <source>
        <dbReference type="ARBA" id="ARBA00048679"/>
    </source>
</evidence>
<dbReference type="SUPFAM" id="SSF56112">
    <property type="entry name" value="Protein kinase-like (PK-like)"/>
    <property type="match status" value="1"/>
</dbReference>
<name>A0A423VBL6_CYTCH</name>
<feature type="domain" description="Protein kinase" evidence="10">
    <location>
        <begin position="123"/>
        <end position="545"/>
    </location>
</feature>
<dbReference type="OrthoDB" id="21018at2759"/>
<dbReference type="Gene3D" id="1.10.510.10">
    <property type="entry name" value="Transferase(Phosphotransferase) domain 1"/>
    <property type="match status" value="2"/>
</dbReference>
<comment type="catalytic activity">
    <reaction evidence="8">
        <text>L-seryl-[protein] + ATP = O-phospho-L-seryl-[protein] + ADP + H(+)</text>
        <dbReference type="Rhea" id="RHEA:17989"/>
        <dbReference type="Rhea" id="RHEA-COMP:9863"/>
        <dbReference type="Rhea" id="RHEA-COMP:11604"/>
        <dbReference type="ChEBI" id="CHEBI:15378"/>
        <dbReference type="ChEBI" id="CHEBI:29999"/>
        <dbReference type="ChEBI" id="CHEBI:30616"/>
        <dbReference type="ChEBI" id="CHEBI:83421"/>
        <dbReference type="ChEBI" id="CHEBI:456216"/>
        <dbReference type="EC" id="2.7.11.1"/>
    </reaction>
</comment>
<keyword evidence="3" id="KW-0808">Transferase</keyword>
<dbReference type="InterPro" id="IPR000719">
    <property type="entry name" value="Prot_kinase_dom"/>
</dbReference>